<dbReference type="SUPFAM" id="SSF51735">
    <property type="entry name" value="NAD(P)-binding Rossmann-fold domains"/>
    <property type="match status" value="1"/>
</dbReference>
<reference evidence="2" key="1">
    <citation type="submission" date="2022-01" db="UniProtKB">
        <authorList>
            <consortium name="EnsemblMetazoa"/>
        </authorList>
    </citation>
    <scope>IDENTIFICATION</scope>
</reference>
<dbReference type="InterPro" id="IPR020904">
    <property type="entry name" value="Sc_DH/Rdtase_CS"/>
</dbReference>
<evidence type="ECO:0008006" key="4">
    <source>
        <dbReference type="Google" id="ProtNLM"/>
    </source>
</evidence>
<proteinExistence type="predicted"/>
<dbReference type="AlphaFoldDB" id="A0A8I6SPY5"/>
<dbReference type="PROSITE" id="PS00061">
    <property type="entry name" value="ADH_SHORT"/>
    <property type="match status" value="1"/>
</dbReference>
<dbReference type="EnsemblMetazoa" id="XM_024227283.1">
    <property type="protein sequence ID" value="XP_024083051.1"/>
    <property type="gene ID" value="LOC106673875"/>
</dbReference>
<dbReference type="OMA" id="SCCHNLK"/>
<protein>
    <recommendedName>
        <fullName evidence="4">Estradiol 17-beta-dehydrogenase 2</fullName>
    </recommendedName>
</protein>
<dbReference type="PANTHER" id="PTHR43313:SF36">
    <property type="entry name" value="D-BETA-HYDROXYBUTYRATE DEHYDROGENASE, MITOCHONDRIAL"/>
    <property type="match status" value="1"/>
</dbReference>
<dbReference type="InterPro" id="IPR036291">
    <property type="entry name" value="NAD(P)-bd_dom_sf"/>
</dbReference>
<accession>A0A8I6SPY5</accession>
<keyword evidence="3" id="KW-1185">Reference proteome</keyword>
<dbReference type="CTD" id="43512"/>
<evidence type="ECO:0000313" key="2">
    <source>
        <dbReference type="EnsemblMetazoa" id="XP_014261732.1"/>
    </source>
</evidence>
<dbReference type="RefSeq" id="XP_014261732.1">
    <property type="nucleotide sequence ID" value="XM_014406246.2"/>
</dbReference>
<dbReference type="Proteomes" id="UP000494040">
    <property type="component" value="Unassembled WGS sequence"/>
</dbReference>
<evidence type="ECO:0000256" key="1">
    <source>
        <dbReference type="ARBA" id="ARBA00023002"/>
    </source>
</evidence>
<dbReference type="KEGG" id="clec:106673875"/>
<dbReference type="GO" id="GO:0016491">
    <property type="term" value="F:oxidoreductase activity"/>
    <property type="evidence" value="ECO:0007669"/>
    <property type="project" value="UniProtKB-KW"/>
</dbReference>
<sequence length="335" mass="37568">MNATGTMKIVEVCSVGLAAVAASYLGYKFWAKLVRAKPLDSTKAVIITGCDSGLGFSFAKHFVERGMTVLACVLDLDCDGAQELAGDLVHLYKMDVTKEELVKNVSEQIMHTINENGYELLGLVNNAGVLLFGDFECLTMNHIQNQINVNFIGTLTVTKYFLPLIRTHRARVINLTSHCAKASLPSLSIYCATKAAIDAWSQSLRIEMERFGVKVITFVPGSYPLKSRILCKQAELMCEMEQLMTPDIKKAYPHFETLQSYLFKIGIPSQDTIGYVDDPVLFAKFEDALFSTSPKREYVNENFRYKLYHTMFKLSPTEGIKDYLIKKFVSIPPYA</sequence>
<dbReference type="GO" id="GO:0008202">
    <property type="term" value="P:steroid metabolic process"/>
    <property type="evidence" value="ECO:0007669"/>
    <property type="project" value="TreeGrafter"/>
</dbReference>
<dbReference type="InterPro" id="IPR002347">
    <property type="entry name" value="SDR_fam"/>
</dbReference>
<evidence type="ECO:0000313" key="3">
    <source>
        <dbReference type="Proteomes" id="UP000494040"/>
    </source>
</evidence>
<dbReference type="EnsemblMetazoa" id="XM_014406246.2">
    <property type="protein sequence ID" value="XP_014261732.1"/>
    <property type="gene ID" value="LOC106673875"/>
</dbReference>
<organism evidence="2 3">
    <name type="scientific">Cimex lectularius</name>
    <name type="common">Bed bug</name>
    <name type="synonym">Acanthia lectularia</name>
    <dbReference type="NCBI Taxonomy" id="79782"/>
    <lineage>
        <taxon>Eukaryota</taxon>
        <taxon>Metazoa</taxon>
        <taxon>Ecdysozoa</taxon>
        <taxon>Arthropoda</taxon>
        <taxon>Hexapoda</taxon>
        <taxon>Insecta</taxon>
        <taxon>Pterygota</taxon>
        <taxon>Neoptera</taxon>
        <taxon>Paraneoptera</taxon>
        <taxon>Hemiptera</taxon>
        <taxon>Heteroptera</taxon>
        <taxon>Panheteroptera</taxon>
        <taxon>Cimicomorpha</taxon>
        <taxon>Cimicidae</taxon>
        <taxon>Cimex</taxon>
    </lineage>
</organism>
<dbReference type="PRINTS" id="PR00081">
    <property type="entry name" value="GDHRDH"/>
</dbReference>
<dbReference type="Pfam" id="PF00106">
    <property type="entry name" value="adh_short"/>
    <property type="match status" value="1"/>
</dbReference>
<dbReference type="GeneID" id="106673875"/>
<name>A0A8I6SPY5_CIMLE</name>
<dbReference type="OrthoDB" id="294295at2759"/>
<dbReference type="RefSeq" id="XP_024083051.1">
    <property type="nucleotide sequence ID" value="XM_024227283.1"/>
</dbReference>
<dbReference type="PANTHER" id="PTHR43313">
    <property type="entry name" value="SHORT-CHAIN DEHYDROGENASE/REDUCTASE FAMILY 9C"/>
    <property type="match status" value="1"/>
</dbReference>
<keyword evidence="1" id="KW-0560">Oxidoreductase</keyword>
<dbReference type="Gene3D" id="3.40.50.720">
    <property type="entry name" value="NAD(P)-binding Rossmann-like Domain"/>
    <property type="match status" value="1"/>
</dbReference>